<dbReference type="Proteomes" id="UP000552683">
    <property type="component" value="Unassembled WGS sequence"/>
</dbReference>
<protein>
    <submittedName>
        <fullName evidence="2">DUF3137 domain-containing protein</fullName>
    </submittedName>
</protein>
<dbReference type="AlphaFoldDB" id="A0A842JAX0"/>
<dbReference type="InterPro" id="IPR021484">
    <property type="entry name" value="DUF3137"/>
</dbReference>
<dbReference type="EMBL" id="JACLZK010000002">
    <property type="protein sequence ID" value="MBC2883232.1"/>
    <property type="molecule type" value="Genomic_DNA"/>
</dbReference>
<gene>
    <name evidence="2" type="ORF">H7R39_08185</name>
</gene>
<dbReference type="RefSeq" id="WP_185898777.1">
    <property type="nucleotide sequence ID" value="NZ_JACLZK010000002.1"/>
</dbReference>
<keyword evidence="1" id="KW-1133">Transmembrane helix</keyword>
<comment type="caution">
    <text evidence="2">The sequence shown here is derived from an EMBL/GenBank/DDBJ whole genome shotgun (WGS) entry which is preliminary data.</text>
</comment>
<sequence>MRNQKIKEAIATVTQKQNECKKIVKKYATFMTITTFVAPILLFIIMERRFEIFFLLFAAIPIYVTPRIPKVEKTLEEYRSFYKNVFVSTVIADIDSNFTYEPQKGISANEFYKSGIYRRVNFYGEDQISGTYANVKFQLSEAIKVEKTYDSNGSKNPYLALLRVSKVIYDEYMDFNGTVLVCEFYKNFKGQTILADKKVLNTKISGEKEILDDTEFNDEFRVFTDDKIEARYLLSPGFMQRLREVKQGFDSAVSLSAAFMDNKFYLFLNGAKNRFESSLLDPPLSLSDAQAIKDEILWLLRVIDELNLSLDVYK</sequence>
<keyword evidence="3" id="KW-1185">Reference proteome</keyword>
<name>A0A842JAX0_9BACT</name>
<keyword evidence="1" id="KW-0812">Transmembrane</keyword>
<evidence type="ECO:0000313" key="3">
    <source>
        <dbReference type="Proteomes" id="UP000552683"/>
    </source>
</evidence>
<evidence type="ECO:0000313" key="2">
    <source>
        <dbReference type="EMBL" id="MBC2883232.1"/>
    </source>
</evidence>
<dbReference type="Pfam" id="PF11335">
    <property type="entry name" value="DUF3137"/>
    <property type="match status" value="1"/>
</dbReference>
<reference evidence="2 3" key="1">
    <citation type="submission" date="2020-08" db="EMBL/GenBank/DDBJ databases">
        <title>Complete genome and description of Campylobacter massiliensis Marseille-Q3452 sp. nov.</title>
        <authorList>
            <person name="Antezack A."/>
        </authorList>
    </citation>
    <scope>NUCLEOTIDE SEQUENCE [LARGE SCALE GENOMIC DNA]</scope>
    <source>
        <strain evidence="2 3">Marseille-Q3452</strain>
    </source>
</reference>
<accession>A0A842JAX0</accession>
<evidence type="ECO:0000256" key="1">
    <source>
        <dbReference type="SAM" id="Phobius"/>
    </source>
</evidence>
<feature type="transmembrane region" description="Helical" evidence="1">
    <location>
        <begin position="27"/>
        <end position="46"/>
    </location>
</feature>
<organism evidence="2 3">
    <name type="scientific">Campylobacter massiliensis</name>
    <dbReference type="NCBI Taxonomy" id="2762557"/>
    <lineage>
        <taxon>Bacteria</taxon>
        <taxon>Pseudomonadati</taxon>
        <taxon>Campylobacterota</taxon>
        <taxon>Epsilonproteobacteria</taxon>
        <taxon>Campylobacterales</taxon>
        <taxon>Campylobacteraceae</taxon>
        <taxon>Campylobacter</taxon>
    </lineage>
</organism>
<keyword evidence="1" id="KW-0472">Membrane</keyword>
<proteinExistence type="predicted"/>